<dbReference type="Proteomes" id="UP000256964">
    <property type="component" value="Unassembled WGS sequence"/>
</dbReference>
<dbReference type="InterPro" id="IPR036291">
    <property type="entry name" value="NAD(P)-bd_dom_sf"/>
</dbReference>
<feature type="domain" description="NAD-dependent epimerase/dehydratase" evidence="3">
    <location>
        <begin position="9"/>
        <end position="268"/>
    </location>
</feature>
<dbReference type="Pfam" id="PF01370">
    <property type="entry name" value="Epimerase"/>
    <property type="match status" value="1"/>
</dbReference>
<evidence type="ECO:0000259" key="3">
    <source>
        <dbReference type="Pfam" id="PF01370"/>
    </source>
</evidence>
<dbReference type="STRING" id="139420.A0A371D294"/>
<dbReference type="GO" id="GO:0016616">
    <property type="term" value="F:oxidoreductase activity, acting on the CH-OH group of donors, NAD or NADP as acceptor"/>
    <property type="evidence" value="ECO:0007669"/>
    <property type="project" value="TreeGrafter"/>
</dbReference>
<dbReference type="PANTHER" id="PTHR10366:SF564">
    <property type="entry name" value="STEROL-4-ALPHA-CARBOXYLATE 3-DEHYDROGENASE, DECARBOXYLATING"/>
    <property type="match status" value="1"/>
</dbReference>
<comment type="similarity">
    <text evidence="2">Belongs to the NAD(P)-dependent epimerase/dehydratase family. Dihydroflavonol-4-reductase subfamily.</text>
</comment>
<dbReference type="OrthoDB" id="2735536at2759"/>
<evidence type="ECO:0000256" key="2">
    <source>
        <dbReference type="ARBA" id="ARBA00023445"/>
    </source>
</evidence>
<proteinExistence type="inferred from homology"/>
<sequence length="342" mass="37325">MPALDTGKVLVTGANGFIGAWTCKTLLERGFSVRGTVRNESKATHLRKTFASFGDKFEVAVVEDMLEEGAFDSAVQGVDAIVHGASPFDLAVDDPAELIDPAVKGTTTVLTSALKHAPTLRRFIVTSSTGAINTPSAEMVTVSEADWNEGAIAEINEKGAEASPLGKYCLSKTLAERTAWDFYNKHKGEVGWDMVSLNPPYVFGPVLHEVDKPEKLNTSMAWWYGAVVGGSIDNESLANVGVAWVDVRDMAEAYTLALTTPEASGERFIISAGPFKLQDFVSIAHRLHPQLHAGNTEYNPAKAVHYTNYVTEKQRKLLPIKYRTIEELTGDTLENFQARGWF</sequence>
<keyword evidence="5" id="KW-1185">Reference proteome</keyword>
<gene>
    <name evidence="4" type="ORF">OH76DRAFT_825594</name>
</gene>
<protein>
    <submittedName>
        <fullName evidence="4">NAD(P)-binding protein</fullName>
    </submittedName>
</protein>
<organism evidence="4 5">
    <name type="scientific">Lentinus brumalis</name>
    <dbReference type="NCBI Taxonomy" id="2498619"/>
    <lineage>
        <taxon>Eukaryota</taxon>
        <taxon>Fungi</taxon>
        <taxon>Dikarya</taxon>
        <taxon>Basidiomycota</taxon>
        <taxon>Agaricomycotina</taxon>
        <taxon>Agaricomycetes</taxon>
        <taxon>Polyporales</taxon>
        <taxon>Polyporaceae</taxon>
        <taxon>Lentinus</taxon>
    </lineage>
</organism>
<evidence type="ECO:0000313" key="4">
    <source>
        <dbReference type="EMBL" id="RDX46657.1"/>
    </source>
</evidence>
<dbReference type="EMBL" id="KZ857425">
    <property type="protein sequence ID" value="RDX46657.1"/>
    <property type="molecule type" value="Genomic_DNA"/>
</dbReference>
<keyword evidence="1" id="KW-0560">Oxidoreductase</keyword>
<dbReference type="InterPro" id="IPR001509">
    <property type="entry name" value="Epimerase_deHydtase"/>
</dbReference>
<evidence type="ECO:0000313" key="5">
    <source>
        <dbReference type="Proteomes" id="UP000256964"/>
    </source>
</evidence>
<accession>A0A371D294</accession>
<dbReference type="InterPro" id="IPR050425">
    <property type="entry name" value="NAD(P)_dehydrat-like"/>
</dbReference>
<dbReference type="SUPFAM" id="SSF51735">
    <property type="entry name" value="NAD(P)-binding Rossmann-fold domains"/>
    <property type="match status" value="1"/>
</dbReference>
<evidence type="ECO:0000256" key="1">
    <source>
        <dbReference type="ARBA" id="ARBA00023002"/>
    </source>
</evidence>
<dbReference type="Gene3D" id="3.40.50.720">
    <property type="entry name" value="NAD(P)-binding Rossmann-like Domain"/>
    <property type="match status" value="1"/>
</dbReference>
<name>A0A371D294_9APHY</name>
<dbReference type="PANTHER" id="PTHR10366">
    <property type="entry name" value="NAD DEPENDENT EPIMERASE/DEHYDRATASE"/>
    <property type="match status" value="1"/>
</dbReference>
<dbReference type="AlphaFoldDB" id="A0A371D294"/>
<reference evidence="4 5" key="1">
    <citation type="journal article" date="2018" name="Biotechnol. Biofuels">
        <title>Integrative visual omics of the white-rot fungus Polyporus brumalis exposes the biotechnological potential of its oxidative enzymes for delignifying raw plant biomass.</title>
        <authorList>
            <person name="Miyauchi S."/>
            <person name="Rancon A."/>
            <person name="Drula E."/>
            <person name="Hage H."/>
            <person name="Chaduli D."/>
            <person name="Favel A."/>
            <person name="Grisel S."/>
            <person name="Henrissat B."/>
            <person name="Herpoel-Gimbert I."/>
            <person name="Ruiz-Duenas F.J."/>
            <person name="Chevret D."/>
            <person name="Hainaut M."/>
            <person name="Lin J."/>
            <person name="Wang M."/>
            <person name="Pangilinan J."/>
            <person name="Lipzen A."/>
            <person name="Lesage-Meessen L."/>
            <person name="Navarro D."/>
            <person name="Riley R."/>
            <person name="Grigoriev I.V."/>
            <person name="Zhou S."/>
            <person name="Raouche S."/>
            <person name="Rosso M.N."/>
        </authorList>
    </citation>
    <scope>NUCLEOTIDE SEQUENCE [LARGE SCALE GENOMIC DNA]</scope>
    <source>
        <strain evidence="4 5">BRFM 1820</strain>
    </source>
</reference>